<sequence length="111" mass="12496">MTSMKNCIRTNAAAVHGHVITFHGKEIIRGNQTSTEARNEINVVQSLFIPSAFIDLSRQCSTLQHSIVSTLSAHICDFTCMLYRPNKKRGMVEHFNRDDFMREGVHGFSVG</sequence>
<protein>
    <submittedName>
        <fullName evidence="1">Uncharacterized protein</fullName>
    </submittedName>
</protein>
<dbReference type="OrthoDB" id="10374082at2759"/>
<keyword evidence="2" id="KW-1185">Reference proteome</keyword>
<comment type="caution">
    <text evidence="1">The sequence shown here is derived from an EMBL/GenBank/DDBJ whole genome shotgun (WGS) entry which is preliminary data.</text>
</comment>
<dbReference type="Proteomes" id="UP000237105">
    <property type="component" value="Unassembled WGS sequence"/>
</dbReference>
<dbReference type="AlphaFoldDB" id="A0A2P5AVC3"/>
<name>A0A2P5AVC3_PARAD</name>
<organism evidence="1 2">
    <name type="scientific">Parasponia andersonii</name>
    <name type="common">Sponia andersonii</name>
    <dbReference type="NCBI Taxonomy" id="3476"/>
    <lineage>
        <taxon>Eukaryota</taxon>
        <taxon>Viridiplantae</taxon>
        <taxon>Streptophyta</taxon>
        <taxon>Embryophyta</taxon>
        <taxon>Tracheophyta</taxon>
        <taxon>Spermatophyta</taxon>
        <taxon>Magnoliopsida</taxon>
        <taxon>eudicotyledons</taxon>
        <taxon>Gunneridae</taxon>
        <taxon>Pentapetalae</taxon>
        <taxon>rosids</taxon>
        <taxon>fabids</taxon>
        <taxon>Rosales</taxon>
        <taxon>Cannabaceae</taxon>
        <taxon>Parasponia</taxon>
    </lineage>
</organism>
<evidence type="ECO:0000313" key="1">
    <source>
        <dbReference type="EMBL" id="PON40431.1"/>
    </source>
</evidence>
<proteinExistence type="predicted"/>
<gene>
    <name evidence="1" type="ORF">PanWU01x14_297510</name>
</gene>
<dbReference type="EMBL" id="JXTB01000438">
    <property type="protein sequence ID" value="PON40431.1"/>
    <property type="molecule type" value="Genomic_DNA"/>
</dbReference>
<reference evidence="2" key="1">
    <citation type="submission" date="2016-06" db="EMBL/GenBank/DDBJ databases">
        <title>Parallel loss of symbiosis genes in relatives of nitrogen-fixing non-legume Parasponia.</title>
        <authorList>
            <person name="Van Velzen R."/>
            <person name="Holmer R."/>
            <person name="Bu F."/>
            <person name="Rutten L."/>
            <person name="Van Zeijl A."/>
            <person name="Liu W."/>
            <person name="Santuari L."/>
            <person name="Cao Q."/>
            <person name="Sharma T."/>
            <person name="Shen D."/>
            <person name="Roswanjaya Y."/>
            <person name="Wardhani T."/>
            <person name="Kalhor M.S."/>
            <person name="Jansen J."/>
            <person name="Van den Hoogen J."/>
            <person name="Gungor B."/>
            <person name="Hartog M."/>
            <person name="Hontelez J."/>
            <person name="Verver J."/>
            <person name="Yang W.-C."/>
            <person name="Schijlen E."/>
            <person name="Repin R."/>
            <person name="Schilthuizen M."/>
            <person name="Schranz E."/>
            <person name="Heidstra R."/>
            <person name="Miyata K."/>
            <person name="Fedorova E."/>
            <person name="Kohlen W."/>
            <person name="Bisseling T."/>
            <person name="Smit S."/>
            <person name="Geurts R."/>
        </authorList>
    </citation>
    <scope>NUCLEOTIDE SEQUENCE [LARGE SCALE GENOMIC DNA]</scope>
    <source>
        <strain evidence="2">cv. WU1-14</strain>
    </source>
</reference>
<evidence type="ECO:0000313" key="2">
    <source>
        <dbReference type="Proteomes" id="UP000237105"/>
    </source>
</evidence>
<accession>A0A2P5AVC3</accession>